<comment type="caution">
    <text evidence="1">The sequence shown here is derived from an EMBL/GenBank/DDBJ whole genome shotgun (WGS) entry which is preliminary data.</text>
</comment>
<reference evidence="1 2" key="1">
    <citation type="journal article" date="2023" name="Plants (Basel)">
        <title>Bridging the Gap: Combining Genomics and Transcriptomics Approaches to Understand Stylosanthes scabra, an Orphan Legume from the Brazilian Caatinga.</title>
        <authorList>
            <person name="Ferreira-Neto J.R.C."/>
            <person name="da Silva M.D."/>
            <person name="Binneck E."/>
            <person name="de Melo N.F."/>
            <person name="da Silva R.H."/>
            <person name="de Melo A.L.T.M."/>
            <person name="Pandolfi V."/>
            <person name="Bustamante F.O."/>
            <person name="Brasileiro-Vidal A.C."/>
            <person name="Benko-Iseppon A.M."/>
        </authorList>
    </citation>
    <scope>NUCLEOTIDE SEQUENCE [LARGE SCALE GENOMIC DNA]</scope>
    <source>
        <tissue evidence="1">Leaves</tissue>
    </source>
</reference>
<proteinExistence type="predicted"/>
<gene>
    <name evidence="1" type="ORF">PIB30_027541</name>
</gene>
<sequence>MTGIWWRFEDWIGGKPKRARSFEASSHAIIKELQPSKPAPPYRCQSTSHVAVSQHCGSSERSLVASSLSPDVVPLNDPRRCQVNIRGKPPYPLLYPDVNVRGPHSPDLPLTRYCPTFQPPKGAQHPRWHTDPGSNSDTICNSSVLPLARYCPLCGFHAPPHGFVFDKSRDDSRDDSQSPPHPLVKTRLIRERYLHPYKECFVPLSNRCGTYRPCRCGDV</sequence>
<dbReference type="EMBL" id="JASCZI010120935">
    <property type="protein sequence ID" value="MED6157876.1"/>
    <property type="molecule type" value="Genomic_DNA"/>
</dbReference>
<keyword evidence="2" id="KW-1185">Reference proteome</keyword>
<organism evidence="1 2">
    <name type="scientific">Stylosanthes scabra</name>
    <dbReference type="NCBI Taxonomy" id="79078"/>
    <lineage>
        <taxon>Eukaryota</taxon>
        <taxon>Viridiplantae</taxon>
        <taxon>Streptophyta</taxon>
        <taxon>Embryophyta</taxon>
        <taxon>Tracheophyta</taxon>
        <taxon>Spermatophyta</taxon>
        <taxon>Magnoliopsida</taxon>
        <taxon>eudicotyledons</taxon>
        <taxon>Gunneridae</taxon>
        <taxon>Pentapetalae</taxon>
        <taxon>rosids</taxon>
        <taxon>fabids</taxon>
        <taxon>Fabales</taxon>
        <taxon>Fabaceae</taxon>
        <taxon>Papilionoideae</taxon>
        <taxon>50 kb inversion clade</taxon>
        <taxon>dalbergioids sensu lato</taxon>
        <taxon>Dalbergieae</taxon>
        <taxon>Pterocarpus clade</taxon>
        <taxon>Stylosanthes</taxon>
    </lineage>
</organism>
<name>A0ABU6U9H0_9FABA</name>
<dbReference type="Proteomes" id="UP001341840">
    <property type="component" value="Unassembled WGS sequence"/>
</dbReference>
<evidence type="ECO:0000313" key="2">
    <source>
        <dbReference type="Proteomes" id="UP001341840"/>
    </source>
</evidence>
<accession>A0ABU6U9H0</accession>
<evidence type="ECO:0000313" key="1">
    <source>
        <dbReference type="EMBL" id="MED6157876.1"/>
    </source>
</evidence>
<protein>
    <submittedName>
        <fullName evidence="1">Uncharacterized protein</fullName>
    </submittedName>
</protein>